<evidence type="ECO:0000259" key="13">
    <source>
        <dbReference type="Pfam" id="PF13691"/>
    </source>
</evidence>
<keyword evidence="6" id="KW-0540">Nuclease</keyword>
<dbReference type="RefSeq" id="XP_062647077.1">
    <property type="nucleotide sequence ID" value="XM_062793057.1"/>
</dbReference>
<evidence type="ECO:0000256" key="2">
    <source>
        <dbReference type="ARBA" id="ARBA00001947"/>
    </source>
</evidence>
<name>A0AAN6Z2X1_9PEZI</name>
<sequence length="967" mass="108291">MYAAPKVVRVSSKVLHWHRRLSSPLWRVCAPFARYFRSVAQLQARNRPSPLVNIPREILPVIPKSLFPETTVYYVRNGFDNKRTGTPRFILIPTGAPDDPQPPITRLRPSSGMLCYVQIVNTPTADTPGGCLMLHFDNRRYLFGRMAEGTQRTMVQRKISLAKIHDIFLTGSVDWDATGGLLGMILTIADLKAASIADIQQLNEKLRNKGRKDTKSVVAHLNIHGGKNLVHLLATARRFILRKALPVYPREVRQDTRAGVDKKSEPDYEDENIRVWSIPLSNEPPTAPASEPRSPKKRKLSPSSESEPTAEESLTSEEADQSIREAVVKDMFNSQWKLDTLREMRLADVELPAKVFVRNDKGHIEPYAGPGPAEAPDTKVLVRLPWPAAKIEQLPRTRPSKQSMCYIVKCQPRRGKFNVDEANRLGVARTDFKKLTAGESVPGKDGAVVTPDMVIGTPIEGHGFAVVDLPSADLIPELLKRQEWSDPGIMQGVDNMYWILSNHITLEDPELRNFIKARPSVKHIVLGKAVCPNLLALESPASQIIKMNRIDEHRFPLPIYDTKELSSLGQDLEPVTEIGRAGLKFQLAPKPTFLTDALVPVMDTTKPIKELITLMPQVLHLAELARKSISERAFLAEVEQSQRDLPCPEAEIIPLGTGSAMPSKYRNVSATLLRVPGWGNYLLDCGENTLGQLRRCFGYQGADNIIRDLRAIYISHAHADHHLGTISIIARWREVVPTDDGCRLAIIATPKYQGFVREFHQVQELSPERLVPINLRPSTANNRPVPGTVSNPTYYDNHSYAEHTPYLPRVEACYVDHCFEATAAVFTFPDTGLKIAYSGDCRPSPAFAELGRGAHLLIHECTFDDDLSGDALAKKHSTLSEALDIGRQMRARRILLTHFSQRYPKLPVVSEEAVKAEEEAESKRDVEVLFAFDGMRVKLGEFKQAKMFLPALRELLDEAEKVDEKEE</sequence>
<dbReference type="EC" id="3.1.26.11" evidence="4"/>
<dbReference type="InterPro" id="IPR027794">
    <property type="entry name" value="tRNase_Z_dom"/>
</dbReference>
<feature type="domain" description="tRNase Z endonuclease" evidence="13">
    <location>
        <begin position="118"/>
        <end position="180"/>
    </location>
</feature>
<evidence type="ECO:0000256" key="5">
    <source>
        <dbReference type="ARBA" id="ARBA00022694"/>
    </source>
</evidence>
<evidence type="ECO:0000256" key="6">
    <source>
        <dbReference type="ARBA" id="ARBA00022722"/>
    </source>
</evidence>
<dbReference type="PANTHER" id="PTHR12553">
    <property type="entry name" value="ZINC PHOSPHODIESTERASE ELAC PROTEIN 2"/>
    <property type="match status" value="1"/>
</dbReference>
<evidence type="ECO:0000259" key="12">
    <source>
        <dbReference type="Pfam" id="PF12706"/>
    </source>
</evidence>
<evidence type="ECO:0000256" key="10">
    <source>
        <dbReference type="ARBA" id="ARBA00022833"/>
    </source>
</evidence>
<proteinExistence type="inferred from homology"/>
<dbReference type="GO" id="GO:0042781">
    <property type="term" value="F:3'-tRNA processing endoribonuclease activity"/>
    <property type="evidence" value="ECO:0007669"/>
    <property type="project" value="UniProtKB-EC"/>
</dbReference>
<reference evidence="14" key="2">
    <citation type="submission" date="2023-05" db="EMBL/GenBank/DDBJ databases">
        <authorList>
            <consortium name="Lawrence Berkeley National Laboratory"/>
            <person name="Steindorff A."/>
            <person name="Hensen N."/>
            <person name="Bonometti L."/>
            <person name="Westerberg I."/>
            <person name="Brannstrom I.O."/>
            <person name="Guillou S."/>
            <person name="Cros-Aarteil S."/>
            <person name="Calhoun S."/>
            <person name="Haridas S."/>
            <person name="Kuo A."/>
            <person name="Mondo S."/>
            <person name="Pangilinan J."/>
            <person name="Riley R."/>
            <person name="Labutti K."/>
            <person name="Andreopoulos B."/>
            <person name="Lipzen A."/>
            <person name="Chen C."/>
            <person name="Yanf M."/>
            <person name="Daum C."/>
            <person name="Ng V."/>
            <person name="Clum A."/>
            <person name="Ohm R."/>
            <person name="Martin F."/>
            <person name="Silar P."/>
            <person name="Natvig D."/>
            <person name="Lalanne C."/>
            <person name="Gautier V."/>
            <person name="Ament-Velasquez S.L."/>
            <person name="Kruys A."/>
            <person name="Hutchinson M.I."/>
            <person name="Powell A.J."/>
            <person name="Barry K."/>
            <person name="Miller A.N."/>
            <person name="Grigoriev I.V."/>
            <person name="Debuchy R."/>
            <person name="Gladieux P."/>
            <person name="Thoren M.H."/>
            <person name="Johannesson H."/>
        </authorList>
    </citation>
    <scope>NUCLEOTIDE SEQUENCE</scope>
    <source>
        <strain evidence="14">CBS 731.68</strain>
    </source>
</reference>
<dbReference type="Proteomes" id="UP001302602">
    <property type="component" value="Unassembled WGS sequence"/>
</dbReference>
<comment type="cofactor">
    <cofactor evidence="2">
        <name>Zn(2+)</name>
        <dbReference type="ChEBI" id="CHEBI:29105"/>
    </cofactor>
</comment>
<evidence type="ECO:0000256" key="7">
    <source>
        <dbReference type="ARBA" id="ARBA00022723"/>
    </source>
</evidence>
<evidence type="ECO:0000256" key="9">
    <source>
        <dbReference type="ARBA" id="ARBA00022801"/>
    </source>
</evidence>
<keyword evidence="8" id="KW-0255">Endonuclease</keyword>
<evidence type="ECO:0000256" key="8">
    <source>
        <dbReference type="ARBA" id="ARBA00022759"/>
    </source>
</evidence>
<dbReference type="InterPro" id="IPR001279">
    <property type="entry name" value="Metallo-B-lactamas"/>
</dbReference>
<dbReference type="GO" id="GO:0046872">
    <property type="term" value="F:metal ion binding"/>
    <property type="evidence" value="ECO:0007669"/>
    <property type="project" value="UniProtKB-KW"/>
</dbReference>
<reference evidence="14" key="1">
    <citation type="journal article" date="2023" name="Mol. Phylogenet. Evol.">
        <title>Genome-scale phylogeny and comparative genomics of the fungal order Sordariales.</title>
        <authorList>
            <person name="Hensen N."/>
            <person name="Bonometti L."/>
            <person name="Westerberg I."/>
            <person name="Brannstrom I.O."/>
            <person name="Guillou S."/>
            <person name="Cros-Aarteil S."/>
            <person name="Calhoun S."/>
            <person name="Haridas S."/>
            <person name="Kuo A."/>
            <person name="Mondo S."/>
            <person name="Pangilinan J."/>
            <person name="Riley R."/>
            <person name="LaButti K."/>
            <person name="Andreopoulos B."/>
            <person name="Lipzen A."/>
            <person name="Chen C."/>
            <person name="Yan M."/>
            <person name="Daum C."/>
            <person name="Ng V."/>
            <person name="Clum A."/>
            <person name="Steindorff A."/>
            <person name="Ohm R.A."/>
            <person name="Martin F."/>
            <person name="Silar P."/>
            <person name="Natvig D.O."/>
            <person name="Lalanne C."/>
            <person name="Gautier V."/>
            <person name="Ament-Velasquez S.L."/>
            <person name="Kruys A."/>
            <person name="Hutchinson M.I."/>
            <person name="Powell A.J."/>
            <person name="Barry K."/>
            <person name="Miller A.N."/>
            <person name="Grigoriev I.V."/>
            <person name="Debuchy R."/>
            <person name="Gladieux P."/>
            <person name="Hiltunen Thoren M."/>
            <person name="Johannesson H."/>
        </authorList>
    </citation>
    <scope>NUCLEOTIDE SEQUENCE</scope>
    <source>
        <strain evidence="14">CBS 731.68</strain>
    </source>
</reference>
<dbReference type="Pfam" id="PF13691">
    <property type="entry name" value="Lactamase_B_4"/>
    <property type="match status" value="1"/>
</dbReference>
<dbReference type="EMBL" id="MU853229">
    <property type="protein sequence ID" value="KAK4123306.1"/>
    <property type="molecule type" value="Genomic_DNA"/>
</dbReference>
<dbReference type="SUPFAM" id="SSF56281">
    <property type="entry name" value="Metallo-hydrolase/oxidoreductase"/>
    <property type="match status" value="2"/>
</dbReference>
<dbReference type="PANTHER" id="PTHR12553:SF49">
    <property type="entry name" value="ZINC PHOSPHODIESTERASE ELAC PROTEIN 2"/>
    <property type="match status" value="1"/>
</dbReference>
<feature type="domain" description="Metallo-beta-lactamase" evidence="12">
    <location>
        <begin position="680"/>
        <end position="899"/>
    </location>
</feature>
<keyword evidence="9" id="KW-0378">Hydrolase</keyword>
<dbReference type="GeneID" id="87829826"/>
<evidence type="ECO:0000256" key="4">
    <source>
        <dbReference type="ARBA" id="ARBA00012477"/>
    </source>
</evidence>
<dbReference type="InterPro" id="IPR047151">
    <property type="entry name" value="RNZ2-like"/>
</dbReference>
<keyword evidence="5" id="KW-0819">tRNA processing</keyword>
<evidence type="ECO:0000313" key="15">
    <source>
        <dbReference type="Proteomes" id="UP001302602"/>
    </source>
</evidence>
<evidence type="ECO:0000256" key="3">
    <source>
        <dbReference type="ARBA" id="ARBA00007823"/>
    </source>
</evidence>
<evidence type="ECO:0000256" key="1">
    <source>
        <dbReference type="ARBA" id="ARBA00000402"/>
    </source>
</evidence>
<feature type="region of interest" description="Disordered" evidence="11">
    <location>
        <begin position="253"/>
        <end position="320"/>
    </location>
</feature>
<feature type="compositionally biased region" description="Basic and acidic residues" evidence="11">
    <location>
        <begin position="253"/>
        <end position="266"/>
    </location>
</feature>
<dbReference type="AlphaFoldDB" id="A0AAN6Z2X1"/>
<comment type="caution">
    <text evidence="14">The sequence shown here is derived from an EMBL/GenBank/DDBJ whole genome shotgun (WGS) entry which is preliminary data.</text>
</comment>
<evidence type="ECO:0000256" key="11">
    <source>
        <dbReference type="SAM" id="MobiDB-lite"/>
    </source>
</evidence>
<keyword evidence="10" id="KW-0862">Zinc</keyword>
<keyword evidence="15" id="KW-1185">Reference proteome</keyword>
<accession>A0AAN6Z2X1</accession>
<dbReference type="InterPro" id="IPR036866">
    <property type="entry name" value="RibonucZ/Hydroxyglut_hydro"/>
</dbReference>
<comment type="catalytic activity">
    <reaction evidence="1">
        <text>Endonucleolytic cleavage of RNA, removing extra 3' nucleotides from tRNA precursor, generating 3' termini of tRNAs. A 3'-hydroxy group is left at the tRNA terminus and a 5'-phosphoryl group is left at the trailer molecule.</text>
        <dbReference type="EC" id="3.1.26.11"/>
    </reaction>
</comment>
<feature type="compositionally biased region" description="Acidic residues" evidence="11">
    <location>
        <begin position="308"/>
        <end position="320"/>
    </location>
</feature>
<dbReference type="GO" id="GO:0005739">
    <property type="term" value="C:mitochondrion"/>
    <property type="evidence" value="ECO:0007669"/>
    <property type="project" value="TreeGrafter"/>
</dbReference>
<comment type="similarity">
    <text evidence="3">Belongs to the RNase Z family.</text>
</comment>
<gene>
    <name evidence="14" type="ORF">N657DRAFT_646062</name>
</gene>
<protein>
    <recommendedName>
        <fullName evidence="4">ribonuclease Z</fullName>
        <ecNumber evidence="4">3.1.26.11</ecNumber>
    </recommendedName>
</protein>
<evidence type="ECO:0000313" key="14">
    <source>
        <dbReference type="EMBL" id="KAK4123306.1"/>
    </source>
</evidence>
<dbReference type="Gene3D" id="3.60.15.10">
    <property type="entry name" value="Ribonuclease Z/Hydroxyacylglutathione hydrolase-like"/>
    <property type="match status" value="2"/>
</dbReference>
<dbReference type="Pfam" id="PF12706">
    <property type="entry name" value="Lactamase_B_2"/>
    <property type="match status" value="1"/>
</dbReference>
<dbReference type="CDD" id="cd07718">
    <property type="entry name" value="RNaseZ_ELAC1_ELAC2-C-term-like_MBL-fold"/>
    <property type="match status" value="1"/>
</dbReference>
<organism evidence="14 15">
    <name type="scientific">Parathielavia appendiculata</name>
    <dbReference type="NCBI Taxonomy" id="2587402"/>
    <lineage>
        <taxon>Eukaryota</taxon>
        <taxon>Fungi</taxon>
        <taxon>Dikarya</taxon>
        <taxon>Ascomycota</taxon>
        <taxon>Pezizomycotina</taxon>
        <taxon>Sordariomycetes</taxon>
        <taxon>Sordariomycetidae</taxon>
        <taxon>Sordariales</taxon>
        <taxon>Chaetomiaceae</taxon>
        <taxon>Parathielavia</taxon>
    </lineage>
</organism>
<keyword evidence="7" id="KW-0479">Metal-binding</keyword>
<dbReference type="GO" id="GO:1990180">
    <property type="term" value="P:mitochondrial tRNA 3'-end processing"/>
    <property type="evidence" value="ECO:0007669"/>
    <property type="project" value="TreeGrafter"/>
</dbReference>